<name>A0AAP7IF24_9STAP</name>
<organism evidence="2 3">
    <name type="scientific">Staphylococcus equorum</name>
    <dbReference type="NCBI Taxonomy" id="246432"/>
    <lineage>
        <taxon>Bacteria</taxon>
        <taxon>Bacillati</taxon>
        <taxon>Bacillota</taxon>
        <taxon>Bacilli</taxon>
        <taxon>Bacillales</taxon>
        <taxon>Staphylococcaceae</taxon>
        <taxon>Staphylococcus</taxon>
    </lineage>
</organism>
<dbReference type="Proteomes" id="UP000095464">
    <property type="component" value="Unassembled WGS sequence"/>
</dbReference>
<keyword evidence="1" id="KW-0472">Membrane</keyword>
<gene>
    <name evidence="2" type="ORF">ASS94_00845</name>
</gene>
<evidence type="ECO:0000256" key="1">
    <source>
        <dbReference type="SAM" id="Phobius"/>
    </source>
</evidence>
<keyword evidence="1" id="KW-0812">Transmembrane</keyword>
<feature type="transmembrane region" description="Helical" evidence="1">
    <location>
        <begin position="66"/>
        <end position="93"/>
    </location>
</feature>
<protein>
    <submittedName>
        <fullName evidence="2">Uncharacterized protein</fullName>
    </submittedName>
</protein>
<dbReference type="EMBL" id="LNPX01000004">
    <property type="protein sequence ID" value="OEK58902.1"/>
    <property type="molecule type" value="Genomic_DNA"/>
</dbReference>
<accession>A0AAP7IF24</accession>
<dbReference type="AlphaFoldDB" id="A0AAP7IF24"/>
<dbReference type="RefSeq" id="WP_069854302.1">
    <property type="nucleotide sequence ID" value="NZ_LNPX01000004.1"/>
</dbReference>
<reference evidence="3" key="1">
    <citation type="submission" date="2015-11" db="EMBL/GenBank/DDBJ databases">
        <title>Genomic diversity of Staphylococcus saprophyticus strains from urinary tract infections, animal surfaces, and fermented foods.</title>
        <authorList>
            <person name="Wolfe B.E."/>
        </authorList>
    </citation>
    <scope>NUCLEOTIDE SEQUENCE [LARGE SCALE GENOMIC DNA]</scope>
    <source>
        <strain evidence="3">738_7</strain>
    </source>
</reference>
<feature type="transmembrane region" description="Helical" evidence="1">
    <location>
        <begin position="33"/>
        <end position="54"/>
    </location>
</feature>
<evidence type="ECO:0000313" key="3">
    <source>
        <dbReference type="Proteomes" id="UP000095464"/>
    </source>
</evidence>
<sequence>MQTIERILALNLFTCTLVELDSKKAWKVFKYMLLQWTSMLLMFAIGYSLSILVQSLLTQHTPVNDVAITVSVSLFMLTIILSVLSPFFFGYHFNKYATDKLKLYYK</sequence>
<evidence type="ECO:0000313" key="2">
    <source>
        <dbReference type="EMBL" id="OEK58902.1"/>
    </source>
</evidence>
<keyword evidence="1" id="KW-1133">Transmembrane helix</keyword>
<comment type="caution">
    <text evidence="2">The sequence shown here is derived from an EMBL/GenBank/DDBJ whole genome shotgun (WGS) entry which is preliminary data.</text>
</comment>
<proteinExistence type="predicted"/>